<name>A0A5B7CSR4_PORTR</name>
<dbReference type="EMBL" id="VSRR010000201">
    <property type="protein sequence ID" value="MPC12168.1"/>
    <property type="molecule type" value="Genomic_DNA"/>
</dbReference>
<evidence type="ECO:0000313" key="2">
    <source>
        <dbReference type="Proteomes" id="UP000324222"/>
    </source>
</evidence>
<dbReference type="AlphaFoldDB" id="A0A5B7CSR4"/>
<keyword evidence="2" id="KW-1185">Reference proteome</keyword>
<protein>
    <submittedName>
        <fullName evidence="1">Uncharacterized protein</fullName>
    </submittedName>
</protein>
<organism evidence="1 2">
    <name type="scientific">Portunus trituberculatus</name>
    <name type="common">Swimming crab</name>
    <name type="synonym">Neptunus trituberculatus</name>
    <dbReference type="NCBI Taxonomy" id="210409"/>
    <lineage>
        <taxon>Eukaryota</taxon>
        <taxon>Metazoa</taxon>
        <taxon>Ecdysozoa</taxon>
        <taxon>Arthropoda</taxon>
        <taxon>Crustacea</taxon>
        <taxon>Multicrustacea</taxon>
        <taxon>Malacostraca</taxon>
        <taxon>Eumalacostraca</taxon>
        <taxon>Eucarida</taxon>
        <taxon>Decapoda</taxon>
        <taxon>Pleocyemata</taxon>
        <taxon>Brachyura</taxon>
        <taxon>Eubrachyura</taxon>
        <taxon>Portunoidea</taxon>
        <taxon>Portunidae</taxon>
        <taxon>Portuninae</taxon>
        <taxon>Portunus</taxon>
    </lineage>
</organism>
<dbReference type="Proteomes" id="UP000324222">
    <property type="component" value="Unassembled WGS sequence"/>
</dbReference>
<sequence>MKSDIGLWDFSSCFAFQSPSASEPFPSPGPMPSELPAVAVPDEQRSFPLVSQLQIERNCSCHCEA</sequence>
<evidence type="ECO:0000313" key="1">
    <source>
        <dbReference type="EMBL" id="MPC12168.1"/>
    </source>
</evidence>
<gene>
    <name evidence="1" type="ORF">E2C01_004846</name>
</gene>
<accession>A0A5B7CSR4</accession>
<comment type="caution">
    <text evidence="1">The sequence shown here is derived from an EMBL/GenBank/DDBJ whole genome shotgun (WGS) entry which is preliminary data.</text>
</comment>
<reference evidence="1 2" key="1">
    <citation type="submission" date="2019-05" db="EMBL/GenBank/DDBJ databases">
        <title>Another draft genome of Portunus trituberculatus and its Hox gene families provides insights of decapod evolution.</title>
        <authorList>
            <person name="Jeong J.-H."/>
            <person name="Song I."/>
            <person name="Kim S."/>
            <person name="Choi T."/>
            <person name="Kim D."/>
            <person name="Ryu S."/>
            <person name="Kim W."/>
        </authorList>
    </citation>
    <scope>NUCLEOTIDE SEQUENCE [LARGE SCALE GENOMIC DNA]</scope>
    <source>
        <tissue evidence="1">Muscle</tissue>
    </source>
</reference>
<proteinExistence type="predicted"/>